<dbReference type="Proteomes" id="UP000633136">
    <property type="component" value="Unassembled WGS sequence"/>
</dbReference>
<evidence type="ECO:0000313" key="5">
    <source>
        <dbReference type="Proteomes" id="UP000633136"/>
    </source>
</evidence>
<dbReference type="SUPFAM" id="SSF50129">
    <property type="entry name" value="GroES-like"/>
    <property type="match status" value="1"/>
</dbReference>
<dbReference type="NCBIfam" id="TIGR02817">
    <property type="entry name" value="adh_fam_1"/>
    <property type="match status" value="1"/>
</dbReference>
<dbReference type="InterPro" id="IPR013154">
    <property type="entry name" value="ADH-like_N"/>
</dbReference>
<dbReference type="PANTHER" id="PTHR44154">
    <property type="entry name" value="QUINONE OXIDOREDUCTASE"/>
    <property type="match status" value="1"/>
</dbReference>
<name>A0A917EMN1_9MICC</name>
<organism evidence="4 5">
    <name type="scientific">Nesterenkonia cremea</name>
    <dbReference type="NCBI Taxonomy" id="1882340"/>
    <lineage>
        <taxon>Bacteria</taxon>
        <taxon>Bacillati</taxon>
        <taxon>Actinomycetota</taxon>
        <taxon>Actinomycetes</taxon>
        <taxon>Micrococcales</taxon>
        <taxon>Micrococcaceae</taxon>
        <taxon>Nesterenkonia</taxon>
    </lineage>
</organism>
<evidence type="ECO:0000313" key="4">
    <source>
        <dbReference type="EMBL" id="GGE63544.1"/>
    </source>
</evidence>
<dbReference type="SUPFAM" id="SSF51735">
    <property type="entry name" value="NAD(P)-binding Rossmann-fold domains"/>
    <property type="match status" value="1"/>
</dbReference>
<evidence type="ECO:0000256" key="2">
    <source>
        <dbReference type="RuleBase" id="RU364000"/>
    </source>
</evidence>
<dbReference type="InterPro" id="IPR020843">
    <property type="entry name" value="ER"/>
</dbReference>
<evidence type="ECO:0000256" key="1">
    <source>
        <dbReference type="ARBA" id="ARBA00022857"/>
    </source>
</evidence>
<dbReference type="GO" id="GO:0016491">
    <property type="term" value="F:oxidoreductase activity"/>
    <property type="evidence" value="ECO:0007669"/>
    <property type="project" value="UniProtKB-KW"/>
</dbReference>
<proteinExistence type="inferred from homology"/>
<keyword evidence="2" id="KW-0862">Zinc</keyword>
<dbReference type="InterPro" id="IPR011032">
    <property type="entry name" value="GroES-like_sf"/>
</dbReference>
<sequence>MAETQNLPQTVRSLVIAAGDQEVPRFEEQRLPLAEIGPHDLLVEVRAVSVNPVDTKVRTGAAPQPDPKVPGWDAAGVVRAAGAEATGLSPGDEVFYAGDLLRPGTDSEFHVVDSRVVGAKPSGLSHAEAAALPLTALTAWEGLFDRLKLGSEAQGTLLVVGAAGGVGSMVIQLAKQLTGRTVIATASRPESRDWVRGLGADHVIDHSRSLAEQLTEIAPQGVDYAFSAFTEGQEEKIAEAMAPQSGLVVIDDPDGLPTGPFKPKSIALHWEFMFTRTMFGTPDMARQAEILDRVAEMIDAGTLRSTLSETLEGLTPENLAEAHRRLESSRTMGKLVLSL</sequence>
<dbReference type="GO" id="GO:0008270">
    <property type="term" value="F:zinc ion binding"/>
    <property type="evidence" value="ECO:0007669"/>
    <property type="project" value="InterPro"/>
</dbReference>
<dbReference type="InterPro" id="IPR014182">
    <property type="entry name" value="ADH_Zn_typ-1"/>
</dbReference>
<dbReference type="InterPro" id="IPR051603">
    <property type="entry name" value="Zinc-ADH_QOR/CCCR"/>
</dbReference>
<dbReference type="Gene3D" id="3.90.180.10">
    <property type="entry name" value="Medium-chain alcohol dehydrogenases, catalytic domain"/>
    <property type="match status" value="1"/>
</dbReference>
<dbReference type="CDD" id="cd08252">
    <property type="entry name" value="AL_MDR"/>
    <property type="match status" value="1"/>
</dbReference>
<keyword evidence="1" id="KW-0521">NADP</keyword>
<keyword evidence="5" id="KW-1185">Reference proteome</keyword>
<dbReference type="RefSeq" id="WP_188682931.1">
    <property type="nucleotide sequence ID" value="NZ_BMIS01000002.1"/>
</dbReference>
<keyword evidence="2" id="KW-0560">Oxidoreductase</keyword>
<dbReference type="Gene3D" id="3.40.50.720">
    <property type="entry name" value="NAD(P)-binding Rossmann-like Domain"/>
    <property type="match status" value="1"/>
</dbReference>
<dbReference type="Pfam" id="PF08240">
    <property type="entry name" value="ADH_N"/>
    <property type="match status" value="1"/>
</dbReference>
<dbReference type="EMBL" id="BMIS01000002">
    <property type="protein sequence ID" value="GGE63544.1"/>
    <property type="molecule type" value="Genomic_DNA"/>
</dbReference>
<accession>A0A917EMN1</accession>
<feature type="domain" description="Enoyl reductase (ER)" evidence="3">
    <location>
        <begin position="19"/>
        <end position="337"/>
    </location>
</feature>
<dbReference type="InterPro" id="IPR036291">
    <property type="entry name" value="NAD(P)-bd_dom_sf"/>
</dbReference>
<dbReference type="Pfam" id="PF13602">
    <property type="entry name" value="ADH_zinc_N_2"/>
    <property type="match status" value="1"/>
</dbReference>
<protein>
    <recommendedName>
        <fullName evidence="2">Zinc-type alcohol dehydrogenase-like protein</fullName>
    </recommendedName>
</protein>
<comment type="caution">
    <text evidence="4">The sequence shown here is derived from an EMBL/GenBank/DDBJ whole genome shotgun (WGS) entry which is preliminary data.</text>
</comment>
<evidence type="ECO:0000259" key="3">
    <source>
        <dbReference type="SMART" id="SM00829"/>
    </source>
</evidence>
<gene>
    <name evidence="4" type="ORF">GCM10011401_08330</name>
</gene>
<comment type="similarity">
    <text evidence="2">Belongs to the zinc-containing alcohol dehydrogenase family. Quinone oxidoreductase subfamily.</text>
</comment>
<dbReference type="PANTHER" id="PTHR44154:SF1">
    <property type="entry name" value="QUINONE OXIDOREDUCTASE"/>
    <property type="match status" value="1"/>
</dbReference>
<dbReference type="AlphaFoldDB" id="A0A917EMN1"/>
<keyword evidence="2" id="KW-0479">Metal-binding</keyword>
<reference evidence="4" key="1">
    <citation type="journal article" date="2014" name="Int. J. Syst. Evol. Microbiol.">
        <title>Complete genome sequence of Corynebacterium casei LMG S-19264T (=DSM 44701T), isolated from a smear-ripened cheese.</title>
        <authorList>
            <consortium name="US DOE Joint Genome Institute (JGI-PGF)"/>
            <person name="Walter F."/>
            <person name="Albersmeier A."/>
            <person name="Kalinowski J."/>
            <person name="Ruckert C."/>
        </authorList>
    </citation>
    <scope>NUCLEOTIDE SEQUENCE</scope>
    <source>
        <strain evidence="4">CGMCC 1.15388</strain>
    </source>
</reference>
<dbReference type="SMART" id="SM00829">
    <property type="entry name" value="PKS_ER"/>
    <property type="match status" value="1"/>
</dbReference>
<reference evidence="4" key="2">
    <citation type="submission" date="2020-09" db="EMBL/GenBank/DDBJ databases">
        <authorList>
            <person name="Sun Q."/>
            <person name="Zhou Y."/>
        </authorList>
    </citation>
    <scope>NUCLEOTIDE SEQUENCE</scope>
    <source>
        <strain evidence="4">CGMCC 1.15388</strain>
    </source>
</reference>